<name>A0A139I650_9PEZI</name>
<comment type="caution">
    <text evidence="2">The sequence shown here is derived from an EMBL/GenBank/DDBJ whole genome shotgun (WGS) entry which is preliminary data.</text>
</comment>
<dbReference type="EMBL" id="LFZO01000285">
    <property type="protein sequence ID" value="KXT10119.1"/>
    <property type="molecule type" value="Genomic_DNA"/>
</dbReference>
<dbReference type="AlphaFoldDB" id="A0A139I650"/>
<keyword evidence="3" id="KW-1185">Reference proteome</keyword>
<sequence>MVQSLPASRQQHTSKSPSPNDRYTGFQKLKDGFSARTFKNAERSNRTDTRGGQNHKSAGSLDRITDHLARKYLEQNVSHDISNLRDQNQMLHHEIEDRHRAFSDQKKIYRVQIHYLEAQVSRPEKSVMPGRCLDGLIEDLKSMSEGSVMQKDAALHSVIATSVPLVVYVFQYVCRSQFPFQIAFRVPEMDFALFRSTSSLEAGIGVMLV</sequence>
<evidence type="ECO:0000256" key="1">
    <source>
        <dbReference type="SAM" id="MobiDB-lite"/>
    </source>
</evidence>
<feature type="region of interest" description="Disordered" evidence="1">
    <location>
        <begin position="1"/>
        <end position="62"/>
    </location>
</feature>
<gene>
    <name evidence="2" type="ORF">AC579_9712</name>
</gene>
<dbReference type="Proteomes" id="UP000073492">
    <property type="component" value="Unassembled WGS sequence"/>
</dbReference>
<evidence type="ECO:0000313" key="3">
    <source>
        <dbReference type="Proteomes" id="UP000073492"/>
    </source>
</evidence>
<organism evidence="2 3">
    <name type="scientific">Pseudocercospora musae</name>
    <dbReference type="NCBI Taxonomy" id="113226"/>
    <lineage>
        <taxon>Eukaryota</taxon>
        <taxon>Fungi</taxon>
        <taxon>Dikarya</taxon>
        <taxon>Ascomycota</taxon>
        <taxon>Pezizomycotina</taxon>
        <taxon>Dothideomycetes</taxon>
        <taxon>Dothideomycetidae</taxon>
        <taxon>Mycosphaerellales</taxon>
        <taxon>Mycosphaerellaceae</taxon>
        <taxon>Pseudocercospora</taxon>
    </lineage>
</organism>
<feature type="compositionally biased region" description="Polar residues" evidence="1">
    <location>
        <begin position="1"/>
        <end position="21"/>
    </location>
</feature>
<accession>A0A139I650</accession>
<protein>
    <submittedName>
        <fullName evidence="2">Uncharacterized protein</fullName>
    </submittedName>
</protein>
<evidence type="ECO:0000313" key="2">
    <source>
        <dbReference type="EMBL" id="KXT10119.1"/>
    </source>
</evidence>
<feature type="compositionally biased region" description="Basic and acidic residues" evidence="1">
    <location>
        <begin position="28"/>
        <end position="49"/>
    </location>
</feature>
<proteinExistence type="predicted"/>
<reference evidence="2 3" key="1">
    <citation type="submission" date="2015-07" db="EMBL/GenBank/DDBJ databases">
        <title>Comparative genomics of the Sigatoka disease complex on banana suggests a link between parallel evolutionary changes in Pseudocercospora fijiensis and Pseudocercospora eumusae and increased virulence on the banana host.</title>
        <authorList>
            <person name="Chang T.-C."/>
            <person name="Salvucci A."/>
            <person name="Crous P.W."/>
            <person name="Stergiopoulos I."/>
        </authorList>
    </citation>
    <scope>NUCLEOTIDE SEQUENCE [LARGE SCALE GENOMIC DNA]</scope>
    <source>
        <strain evidence="2 3">CBS 116634</strain>
    </source>
</reference>